<gene>
    <name evidence="11" type="ORF">PCON_08693</name>
</gene>
<dbReference type="GO" id="GO:0000139">
    <property type="term" value="C:Golgi membrane"/>
    <property type="evidence" value="ECO:0007669"/>
    <property type="project" value="UniProtKB-SubCell"/>
</dbReference>
<sequence length="1782" mass="199224">MSLSAGSRAHSPMSSGRSSPQPRRRPDEDPTKKDPKYKRFSTSIDRALALFESNNLQEWADYISFLGRLLKALQSHPSLPLIPSKVIVAQRLAQCLNPRLPSGVHQKTIEVYSYIFSKIGRDGLSADLALWTPGLTPVLSYASLTLKPHYLDLLEIFYLPVGTALRPALRSLILALLPGIDEEGGEYFDKTLALIDAIRKEVQDDAYFWQCVLLATITAPARRQGALAFLGRRLPRLDFKPRNGDDDGKTEEERKAEVYALIHPEPGLLVRAFCAGLGDEQILVQRGFLDLLVTDIQISSPIVQEKVSKADIELLVSSAAGVVMRRDMSLNRRLWAWFLGPDEVNSQEYFERYGLDALVQGLLKMLHTTDATPIERARPYRISLSLMDRWEVGSLVAPKLFLPAIESLRSYEHTASKEAYTEVFRSASMFFDGVEAGLIWGRMLDEIQAAFTKSDAKAIERLQLVRFIIRTFNVREEEMVLVHAPIIVLVILKFLSAESQNENLSPELWKQAFLLAEEIWDLIPAVALKPSTTLLDDKPNELVLDRIHRFYKREPVRSSNGTRDVAPFPLLQVAEWVFKEIAVTVKKSLDKNTNDVGIRCRLFVNIARKVPKVTDWPRLDNLVSSFLSKLQLDPVPFDALRGMANMVATMYSKGYLDHKYTDELVASVTTRLWFYLSPDAPKFHVEAVRALWNLQTALNDRRVEVAVSTVMTSSGSIGAEPGRNFAVLWMHSVGGLAGNAYNMVLTRPLFLFLDSLMDDGTEMSVFARGWLQTLPSIPKLFWIFVEKLLSFRFLRDPGPRDADGAPQKRSVFEEDDCLEIATYYFQTLLNVLRYATPNMLAQLAGEMMVNGDDAKAAMLREYGYGNEDMTLQMFFVKVSIRAMDGDSLDSATAQRVSTLHKMSLGVLHQILLSPYSKALADMELENLLTARLISIINTKETYVQVSLLDVLHAALKLSLKRPTSQLGQLRLASRTPDPTKVSGPRSSSLSTEQEKAAPPPQFSPPQQLLKCLIGGFSSVSSRPVLDSWIFFLGECLPLVSEVIFQMLIPLVECLCNQIKITFESLKSVFRETERLHVPESGGKSPESTLVALLNGLEQILAAAHDRLLAEELKNVGPKNPEAASSGFFGNMVSGVFAAESPQSRSATANNRLTVLLCFQDTVKICYSIWSWADVNANSSLDSDSKESWGYTSLRMKGRARRILEHMFAAETLECLETLIELWPGRTAPFGDRKVGSIFRLVNVLDGSRPKHTIPAIFNAIYSRTNPAALEPSRRSTLTADLSDIDVVIFLVEYARSLEDDAMDEIWTDCMVFLRDVLANPFPHRQILPSLLSFTATLGEKVDNTNFGEQKRMRKELGDLFLRLLTAVFTVAPAGFRVLEPISSTSSQSEKSDPDGESRPERPNKGRTSPDDIIPILVSIVPELRKVVVEPDKVITASISISTSLVGPTFRAKSFPQNVTPSLLDLIYQLTRLQNNQKAWKKELSDVFLDPKFFNSTINLIKEKWIPLLRQYLLADRDRMMELLSRLTPPTTAGVLFGVGAASARQEADRKTALNLKRISFLIFAAEQDSVVPKLTELEEKLVELLSATAVSSPSSATRGEIYLVLRALALRTSPVHMSSLWPLINSELTSALLALTIDGDPEKTYTDTSILHACKLLDTLLVIAPDEFQLHEWLFITDTIEAVYHNHEWNPAALVDQVAIEMSYPGSNRKGIPDDLHHSGRKPWFKGGSISEDLDIRRDLIAPFMRNLSIVTYEGTYAMGKPDYGGVEDALLADLFEETGQV</sequence>
<feature type="domain" description="DOP1-like C-terminal" evidence="10">
    <location>
        <begin position="1289"/>
        <end position="1758"/>
    </location>
</feature>
<name>U4LEF0_PYROM</name>
<dbReference type="GO" id="GO:0015031">
    <property type="term" value="P:protein transport"/>
    <property type="evidence" value="ECO:0007669"/>
    <property type="project" value="UniProtKB-KW"/>
</dbReference>
<evidence type="ECO:0000259" key="8">
    <source>
        <dbReference type="Pfam" id="PF04118"/>
    </source>
</evidence>
<dbReference type="Pfam" id="PF24597">
    <property type="entry name" value="TPR_DOP1_M"/>
    <property type="match status" value="1"/>
</dbReference>
<reference evidence="11 12" key="1">
    <citation type="journal article" date="2013" name="PLoS Genet.">
        <title>The genome and development-dependent transcriptomes of Pyronema confluens: a window into fungal evolution.</title>
        <authorList>
            <person name="Traeger S."/>
            <person name="Altegoer F."/>
            <person name="Freitag M."/>
            <person name="Gabaldon T."/>
            <person name="Kempken F."/>
            <person name="Kumar A."/>
            <person name="Marcet-Houben M."/>
            <person name="Poggeler S."/>
            <person name="Stajich J.E."/>
            <person name="Nowrousian M."/>
        </authorList>
    </citation>
    <scope>NUCLEOTIDE SEQUENCE [LARGE SCALE GENOMIC DNA]</scope>
    <source>
        <strain evidence="12">CBS 100304</strain>
        <tissue evidence="11">Vegetative mycelium</tissue>
    </source>
</reference>
<evidence type="ECO:0000259" key="9">
    <source>
        <dbReference type="Pfam" id="PF24597"/>
    </source>
</evidence>
<protein>
    <submittedName>
        <fullName evidence="11">Similar to Protein dopey acc. no. Q9Y7B3</fullName>
    </submittedName>
</protein>
<evidence type="ECO:0000259" key="10">
    <source>
        <dbReference type="Pfam" id="PF24598"/>
    </source>
</evidence>
<keyword evidence="2" id="KW-0813">Transport</keyword>
<evidence type="ECO:0000256" key="4">
    <source>
        <dbReference type="ARBA" id="ARBA00023034"/>
    </source>
</evidence>
<organism evidence="11 12">
    <name type="scientific">Pyronema omphalodes (strain CBS 100304)</name>
    <name type="common">Pyronema confluens</name>
    <dbReference type="NCBI Taxonomy" id="1076935"/>
    <lineage>
        <taxon>Eukaryota</taxon>
        <taxon>Fungi</taxon>
        <taxon>Dikarya</taxon>
        <taxon>Ascomycota</taxon>
        <taxon>Pezizomycotina</taxon>
        <taxon>Pezizomycetes</taxon>
        <taxon>Pezizales</taxon>
        <taxon>Pyronemataceae</taxon>
        <taxon>Pyronema</taxon>
    </lineage>
</organism>
<feature type="region of interest" description="Disordered" evidence="7">
    <location>
        <begin position="1"/>
        <end position="38"/>
    </location>
</feature>
<comment type="similarity">
    <text evidence="6">Belongs to the DOP1 family.</text>
</comment>
<dbReference type="STRING" id="1076935.U4LEF0"/>
<dbReference type="GO" id="GO:0006895">
    <property type="term" value="P:Golgi to endosome transport"/>
    <property type="evidence" value="ECO:0007669"/>
    <property type="project" value="InterPro"/>
</dbReference>
<dbReference type="SUPFAM" id="SSF48371">
    <property type="entry name" value="ARM repeat"/>
    <property type="match status" value="1"/>
</dbReference>
<dbReference type="InterPro" id="IPR056458">
    <property type="entry name" value="TPR_DOP1_M"/>
</dbReference>
<dbReference type="GO" id="GO:0005768">
    <property type="term" value="C:endosome"/>
    <property type="evidence" value="ECO:0007669"/>
    <property type="project" value="TreeGrafter"/>
</dbReference>
<dbReference type="Proteomes" id="UP000018144">
    <property type="component" value="Unassembled WGS sequence"/>
</dbReference>
<dbReference type="EMBL" id="HF935441">
    <property type="protein sequence ID" value="CCX30494.1"/>
    <property type="molecule type" value="Genomic_DNA"/>
</dbReference>
<dbReference type="OrthoDB" id="297643at2759"/>
<dbReference type="InterPro" id="IPR056457">
    <property type="entry name" value="DOP1_C"/>
</dbReference>
<dbReference type="GO" id="GO:0005802">
    <property type="term" value="C:trans-Golgi network"/>
    <property type="evidence" value="ECO:0007669"/>
    <property type="project" value="TreeGrafter"/>
</dbReference>
<dbReference type="InterPro" id="IPR040314">
    <property type="entry name" value="DOP1"/>
</dbReference>
<evidence type="ECO:0000313" key="11">
    <source>
        <dbReference type="EMBL" id="CCX30494.1"/>
    </source>
</evidence>
<proteinExistence type="inferred from homology"/>
<keyword evidence="12" id="KW-1185">Reference proteome</keyword>
<evidence type="ECO:0000256" key="3">
    <source>
        <dbReference type="ARBA" id="ARBA00022927"/>
    </source>
</evidence>
<evidence type="ECO:0000256" key="2">
    <source>
        <dbReference type="ARBA" id="ARBA00022448"/>
    </source>
</evidence>
<dbReference type="InterPro" id="IPR007249">
    <property type="entry name" value="DOP1_N"/>
</dbReference>
<evidence type="ECO:0000256" key="6">
    <source>
        <dbReference type="ARBA" id="ARBA00046326"/>
    </source>
</evidence>
<evidence type="ECO:0000256" key="5">
    <source>
        <dbReference type="ARBA" id="ARBA00023136"/>
    </source>
</evidence>
<feature type="compositionally biased region" description="Basic and acidic residues" evidence="7">
    <location>
        <begin position="24"/>
        <end position="34"/>
    </location>
</feature>
<feature type="domain" description="DOP1-like middle TPR" evidence="9">
    <location>
        <begin position="349"/>
        <end position="551"/>
    </location>
</feature>
<dbReference type="Pfam" id="PF04118">
    <property type="entry name" value="Dopey_N"/>
    <property type="match status" value="1"/>
</dbReference>
<accession>U4LEF0</accession>
<feature type="region of interest" description="Disordered" evidence="7">
    <location>
        <begin position="1382"/>
        <end position="1410"/>
    </location>
</feature>
<dbReference type="PANTHER" id="PTHR14042:SF24">
    <property type="entry name" value="PROTEIN DOPEY-1 HOMOLOG"/>
    <property type="match status" value="1"/>
</dbReference>
<evidence type="ECO:0000256" key="1">
    <source>
        <dbReference type="ARBA" id="ARBA00004395"/>
    </source>
</evidence>
<feature type="compositionally biased region" description="Low complexity" evidence="7">
    <location>
        <begin position="7"/>
        <end position="21"/>
    </location>
</feature>
<evidence type="ECO:0000313" key="12">
    <source>
        <dbReference type="Proteomes" id="UP000018144"/>
    </source>
</evidence>
<dbReference type="PANTHER" id="PTHR14042">
    <property type="entry name" value="DOPEY-RELATED"/>
    <property type="match status" value="1"/>
</dbReference>
<feature type="region of interest" description="Disordered" evidence="7">
    <location>
        <begin position="968"/>
        <end position="1003"/>
    </location>
</feature>
<feature type="domain" description="DOP1 N-terminal" evidence="8">
    <location>
        <begin position="34"/>
        <end position="342"/>
    </location>
</feature>
<dbReference type="Pfam" id="PF24598">
    <property type="entry name" value="DOP1_C"/>
    <property type="match status" value="1"/>
</dbReference>
<keyword evidence="5" id="KW-0472">Membrane</keyword>
<dbReference type="GO" id="GO:0005829">
    <property type="term" value="C:cytosol"/>
    <property type="evidence" value="ECO:0007669"/>
    <property type="project" value="GOC"/>
</dbReference>
<dbReference type="InterPro" id="IPR016024">
    <property type="entry name" value="ARM-type_fold"/>
</dbReference>
<keyword evidence="4" id="KW-0333">Golgi apparatus</keyword>
<evidence type="ECO:0000256" key="7">
    <source>
        <dbReference type="SAM" id="MobiDB-lite"/>
    </source>
</evidence>
<keyword evidence="3" id="KW-0653">Protein transport</keyword>
<dbReference type="eggNOG" id="KOG3613">
    <property type="taxonomic scope" value="Eukaryota"/>
</dbReference>
<feature type="compositionally biased region" description="Basic and acidic residues" evidence="7">
    <location>
        <begin position="1389"/>
        <end position="1409"/>
    </location>
</feature>
<dbReference type="OMA" id="GLETCIA"/>
<comment type="subcellular location">
    <subcellularLocation>
        <location evidence="1">Golgi apparatus membrane</location>
        <topology evidence="1">Peripheral membrane protein</topology>
    </subcellularLocation>
</comment>